<evidence type="ECO:0000256" key="3">
    <source>
        <dbReference type="ARBA" id="ARBA00011738"/>
    </source>
</evidence>
<dbReference type="GO" id="GO:0043768">
    <property type="term" value="F:S-ribosylhomocysteine lyase activity"/>
    <property type="evidence" value="ECO:0007669"/>
    <property type="project" value="UniProtKB-UniRule"/>
</dbReference>
<evidence type="ECO:0000256" key="13">
    <source>
        <dbReference type="ARBA" id="ARBA00031777"/>
    </source>
</evidence>
<dbReference type="HAMAP" id="MF_00091">
    <property type="entry name" value="LuxS"/>
    <property type="match status" value="1"/>
</dbReference>
<comment type="cofactor">
    <cofactor evidence="14">
        <name>Fe cation</name>
        <dbReference type="ChEBI" id="CHEBI:24875"/>
    </cofactor>
    <text evidence="14">Binds 1 Fe cation per subunit.</text>
</comment>
<keyword evidence="7 14" id="KW-0479">Metal-binding</keyword>
<dbReference type="EC" id="4.4.1.21" evidence="4 14"/>
<evidence type="ECO:0000256" key="9">
    <source>
        <dbReference type="ARBA" id="ARBA00023004"/>
    </source>
</evidence>
<keyword evidence="6 14" id="KW-0673">Quorum sensing</keyword>
<dbReference type="EMBL" id="CACVAP010000020">
    <property type="protein sequence ID" value="CAA6799486.1"/>
    <property type="molecule type" value="Genomic_DNA"/>
</dbReference>
<name>A0A6S6RUW0_9BACT</name>
<evidence type="ECO:0000256" key="5">
    <source>
        <dbReference type="ARBA" id="ARBA00015130"/>
    </source>
</evidence>
<comment type="function">
    <text evidence="11 14">Involved in the synthesis of autoinducer 2 (AI-2) which is secreted by bacteria and is used to communicate both the cell density and the metabolic potential of the environment. The regulation of gene expression in response to changes in cell density is called quorum sensing. Catalyzes the transformation of S-ribosylhomocysteine (RHC) to homocysteine (HC) and 4,5-dihydroxy-2,3-pentadione (DPD).</text>
</comment>
<dbReference type="InterPro" id="IPR003815">
    <property type="entry name" value="S-ribosylhomocysteinase"/>
</dbReference>
<dbReference type="InterPro" id="IPR037005">
    <property type="entry name" value="LuxS_sf"/>
</dbReference>
<evidence type="ECO:0000256" key="12">
    <source>
        <dbReference type="ARBA" id="ARBA00030600"/>
    </source>
</evidence>
<evidence type="ECO:0000256" key="7">
    <source>
        <dbReference type="ARBA" id="ARBA00022723"/>
    </source>
</evidence>
<evidence type="ECO:0000256" key="6">
    <source>
        <dbReference type="ARBA" id="ARBA00022654"/>
    </source>
</evidence>
<evidence type="ECO:0000256" key="11">
    <source>
        <dbReference type="ARBA" id="ARBA00024654"/>
    </source>
</evidence>
<organism evidence="15">
    <name type="scientific">uncultured Sulfurovum sp</name>
    <dbReference type="NCBI Taxonomy" id="269237"/>
    <lineage>
        <taxon>Bacteria</taxon>
        <taxon>Pseudomonadati</taxon>
        <taxon>Campylobacterota</taxon>
        <taxon>Epsilonproteobacteria</taxon>
        <taxon>Campylobacterales</taxon>
        <taxon>Sulfurovaceae</taxon>
        <taxon>Sulfurovum</taxon>
        <taxon>environmental samples</taxon>
    </lineage>
</organism>
<feature type="binding site" evidence="14">
    <location>
        <position position="54"/>
    </location>
    <ligand>
        <name>Fe cation</name>
        <dbReference type="ChEBI" id="CHEBI:24875"/>
    </ligand>
</feature>
<evidence type="ECO:0000256" key="14">
    <source>
        <dbReference type="HAMAP-Rule" id="MF_00091"/>
    </source>
</evidence>
<reference evidence="15" key="1">
    <citation type="submission" date="2020-01" db="EMBL/GenBank/DDBJ databases">
        <authorList>
            <person name="Meier V. D."/>
            <person name="Meier V D."/>
        </authorList>
    </citation>
    <scope>NUCLEOTIDE SEQUENCE</scope>
    <source>
        <strain evidence="15">HLG_WM_MAG_06</strain>
    </source>
</reference>
<dbReference type="PRINTS" id="PR01487">
    <property type="entry name" value="LUXSPROTEIN"/>
</dbReference>
<gene>
    <name evidence="14" type="primary">luxS</name>
    <name evidence="15" type="ORF">HELGO_WM11649</name>
</gene>
<proteinExistence type="inferred from homology"/>
<dbReference type="PANTHER" id="PTHR35799">
    <property type="entry name" value="S-RIBOSYLHOMOCYSTEINE LYASE"/>
    <property type="match status" value="1"/>
</dbReference>
<evidence type="ECO:0000256" key="1">
    <source>
        <dbReference type="ARBA" id="ARBA00000297"/>
    </source>
</evidence>
<keyword evidence="8 14" id="KW-0071">Autoinducer synthesis</keyword>
<comment type="similarity">
    <text evidence="2 14">Belongs to the LuxS family.</text>
</comment>
<dbReference type="PIRSF" id="PIRSF006160">
    <property type="entry name" value="AI2"/>
    <property type="match status" value="1"/>
</dbReference>
<keyword evidence="9 14" id="KW-0408">Iron</keyword>
<evidence type="ECO:0000256" key="8">
    <source>
        <dbReference type="ARBA" id="ARBA00022929"/>
    </source>
</evidence>
<comment type="subunit">
    <text evidence="3 14">Homodimer.</text>
</comment>
<evidence type="ECO:0000256" key="10">
    <source>
        <dbReference type="ARBA" id="ARBA00023239"/>
    </source>
</evidence>
<dbReference type="InterPro" id="IPR011249">
    <property type="entry name" value="Metalloenz_LuxS/M16"/>
</dbReference>
<dbReference type="AlphaFoldDB" id="A0A6S6RUW0"/>
<comment type="catalytic activity">
    <reaction evidence="1 14">
        <text>S-(5-deoxy-D-ribos-5-yl)-L-homocysteine = (S)-4,5-dihydroxypentane-2,3-dione + L-homocysteine</text>
        <dbReference type="Rhea" id="RHEA:17753"/>
        <dbReference type="ChEBI" id="CHEBI:29484"/>
        <dbReference type="ChEBI" id="CHEBI:58195"/>
        <dbReference type="ChEBI" id="CHEBI:58199"/>
        <dbReference type="EC" id="4.4.1.21"/>
    </reaction>
</comment>
<dbReference type="NCBIfam" id="NF002602">
    <property type="entry name" value="PRK02260.1-2"/>
    <property type="match status" value="1"/>
</dbReference>
<accession>A0A6S6RUW0</accession>
<feature type="binding site" evidence="14">
    <location>
        <position position="58"/>
    </location>
    <ligand>
        <name>Fe cation</name>
        <dbReference type="ChEBI" id="CHEBI:24875"/>
    </ligand>
</feature>
<keyword evidence="10 14" id="KW-0456">Lyase</keyword>
<feature type="binding site" evidence="14">
    <location>
        <position position="128"/>
    </location>
    <ligand>
        <name>Fe cation</name>
        <dbReference type="ChEBI" id="CHEBI:24875"/>
    </ligand>
</feature>
<evidence type="ECO:0000256" key="4">
    <source>
        <dbReference type="ARBA" id="ARBA00012240"/>
    </source>
</evidence>
<dbReference type="SUPFAM" id="SSF63411">
    <property type="entry name" value="LuxS/MPP-like metallohydrolase"/>
    <property type="match status" value="1"/>
</dbReference>
<dbReference type="PANTHER" id="PTHR35799:SF1">
    <property type="entry name" value="S-RIBOSYLHOMOCYSTEINE LYASE"/>
    <property type="match status" value="1"/>
</dbReference>
<sequence>MPLLDSFTVDHTKMPAPAVRVAKSMSTPSGDDITVFDLRFCTPNEAILSERGIHTLEHLFAGFMRDHLNSKKVEIIDLSPMGCRTGFYMSLLGAPKEKKVAKAWKKAMKDVLDVANQSDIPELNLYQCGTCEMHSLDEAKEIAQNIVDTDIGIMSNDDLKLSKKKLKKLEEEA</sequence>
<protein>
    <recommendedName>
        <fullName evidence="5 14">S-ribosylhomocysteine lyase</fullName>
        <ecNumber evidence="4 14">4.4.1.21</ecNumber>
    </recommendedName>
    <alternativeName>
        <fullName evidence="12 14">AI-2 synthesis protein</fullName>
    </alternativeName>
    <alternativeName>
        <fullName evidence="13 14">Autoinducer-2 production protein LuxS</fullName>
    </alternativeName>
</protein>
<dbReference type="Gene3D" id="3.30.1360.80">
    <property type="entry name" value="S-ribosylhomocysteinase (LuxS)"/>
    <property type="match status" value="1"/>
</dbReference>
<dbReference type="Pfam" id="PF02664">
    <property type="entry name" value="LuxS"/>
    <property type="match status" value="1"/>
</dbReference>
<evidence type="ECO:0000313" key="15">
    <source>
        <dbReference type="EMBL" id="CAA6799486.1"/>
    </source>
</evidence>
<dbReference type="GO" id="GO:0009372">
    <property type="term" value="P:quorum sensing"/>
    <property type="evidence" value="ECO:0007669"/>
    <property type="project" value="UniProtKB-UniRule"/>
</dbReference>
<dbReference type="GO" id="GO:0005506">
    <property type="term" value="F:iron ion binding"/>
    <property type="evidence" value="ECO:0007669"/>
    <property type="project" value="InterPro"/>
</dbReference>
<evidence type="ECO:0000256" key="2">
    <source>
        <dbReference type="ARBA" id="ARBA00007311"/>
    </source>
</evidence>